<evidence type="ECO:0000313" key="1">
    <source>
        <dbReference type="EMBL" id="MBD3363700.1"/>
    </source>
</evidence>
<dbReference type="Proteomes" id="UP000630660">
    <property type="component" value="Unassembled WGS sequence"/>
</dbReference>
<dbReference type="EMBL" id="WJKJ01000018">
    <property type="protein sequence ID" value="MBD3363700.1"/>
    <property type="molecule type" value="Genomic_DNA"/>
</dbReference>
<dbReference type="Pfam" id="PF06672">
    <property type="entry name" value="DUF1175"/>
    <property type="match status" value="1"/>
</dbReference>
<evidence type="ECO:0000313" key="2">
    <source>
        <dbReference type="Proteomes" id="UP000630660"/>
    </source>
</evidence>
<organism evidence="1 2">
    <name type="scientific">candidate division WOR-3 bacterium</name>
    <dbReference type="NCBI Taxonomy" id="2052148"/>
    <lineage>
        <taxon>Bacteria</taxon>
        <taxon>Bacteria division WOR-3</taxon>
    </lineage>
</organism>
<comment type="caution">
    <text evidence="1">The sequence shown here is derived from an EMBL/GenBank/DDBJ whole genome shotgun (WGS) entry which is preliminary data.</text>
</comment>
<accession>A0A9D5K8Q4</accession>
<protein>
    <submittedName>
        <fullName evidence="1">DUF1175 family protein</fullName>
    </submittedName>
</protein>
<dbReference type="AlphaFoldDB" id="A0A9D5K8Q4"/>
<gene>
    <name evidence="1" type="ORF">GF359_00640</name>
</gene>
<dbReference type="InterPro" id="IPR009558">
    <property type="entry name" value="DUF1175"/>
</dbReference>
<name>A0A9D5K8Q4_UNCW3</name>
<reference evidence="1" key="1">
    <citation type="submission" date="2019-11" db="EMBL/GenBank/DDBJ databases">
        <title>Microbial mats filling the niche in hypersaline microbial mats.</title>
        <authorList>
            <person name="Wong H.L."/>
            <person name="Macleod F.I."/>
            <person name="White R.A. III"/>
            <person name="Burns B.P."/>
        </authorList>
    </citation>
    <scope>NUCLEOTIDE SEQUENCE</scope>
    <source>
        <strain evidence="1">Bin_327</strain>
    </source>
</reference>
<proteinExistence type="predicted"/>
<sequence>MTFFLFLLISGSGLQARDVDADGFPDAAELTSDADQRNFRRWFTTIALSRYLNQRDEITDCAGLIRYAYREALKKHDEEWRLRFGELLDASIPEIEAFHYPDVPLIGTDIFRIADGPYSVDDCSKGRFSNFADVPHLRRFHMEEIGRERSDGVKSGDLLFFAPEGRETHVMVFIILQGEPYLLYHTGPRDNSEVKDEGEMRLVKFETLMSLPDETWRPEAGNPAFVGFYRFKILD</sequence>